<reference evidence="2 3" key="1">
    <citation type="submission" date="2017-07" db="EMBL/GenBank/DDBJ databases">
        <authorList>
            <person name="Sun Z.S."/>
            <person name="Albrecht U."/>
            <person name="Echele G."/>
            <person name="Lee C.C."/>
        </authorList>
    </citation>
    <scope>NUCLEOTIDE SEQUENCE [LARGE SCALE GENOMIC DNA]</scope>
    <source>
        <strain evidence="3">type strain: KCTC 22618</strain>
    </source>
</reference>
<feature type="region of interest" description="Disordered" evidence="1">
    <location>
        <begin position="589"/>
        <end position="611"/>
    </location>
</feature>
<protein>
    <submittedName>
        <fullName evidence="2">Uncharacterized protein</fullName>
    </submittedName>
</protein>
<organism evidence="2 3">
    <name type="scientific">Tenacibaculum jejuense</name>
    <dbReference type="NCBI Taxonomy" id="584609"/>
    <lineage>
        <taxon>Bacteria</taxon>
        <taxon>Pseudomonadati</taxon>
        <taxon>Bacteroidota</taxon>
        <taxon>Flavobacteriia</taxon>
        <taxon>Flavobacteriales</taxon>
        <taxon>Flavobacteriaceae</taxon>
        <taxon>Tenacibaculum</taxon>
    </lineage>
</organism>
<evidence type="ECO:0000313" key="3">
    <source>
        <dbReference type="Proteomes" id="UP000215214"/>
    </source>
</evidence>
<keyword evidence="3" id="KW-1185">Reference proteome</keyword>
<sequence>MLAKKSFFLREISCLLKFKKIVFLKVVFFSLFSSSQNLEKIGKSPLFKLSGGVAVNSVYHSGDANREPFTYFLSGNVNLNISDVYNVPFSFSYSNSKFQTNNPFTFNRLSLHPSYKWVTAHIGDVSMTFSPYTLNGHQFTGLGFDLSPKDKFKISVMYGRLLKEREFDEENINGEANYKRIGYGFNTSYTFDFATLGLIFFKASDDVNSLQNPIPIETEILPKDNTVISLNGDFNINKQISFRAEVALSALTEDTRVAGESDHFASFLVNSNPTTQYYKAFNLNFNYQVGKGAIGLGYERIDPNYKTLGGYFFNNDLENITVNASQTIFNDKLALSMNAGLQKDDLDDTKATQLNRLVMSFNAAYNASDKLNLTGSYSNFQSFTNIKDQFDFINGVNQIEEQLDQDNITQISQNANLNVNYTLEDTPSVKQNLNFNLSYQDAVNKIADEIREEDNSAFYNANTAYTLTYPETDLSISGAINTSLSELSDSNTLILGPTVSATKGFLEKTLKVNSAISYNETLTNGERQGQVANLRLGGRYVYKKQHNFSLNGLFQIRNSISSAATQNFTLTFGYNYSFGLFNSKDIRFRKRNRKPKRKKEQSKKEKKTKEKRIKKPIRFKYRDSLYNGTIPEVNYQITRLINSPLFEATPDNVMEELKKEKAEIAQEKNNKAYKIKAIQLLSDLYNTKENMHEFNKLLFLAIGDVYRSAERTDYAIEKQFVQNKKEIVKHMLWNKGEKDIASYPEEVQKEYKQMNKVLNKSHKKLLVHRWILSELGQIDSFKTLEENKSFIKKFRNKHASKVFKMLKAKEKKQKIKLYLEALIVDFFAKESENHIDKDRYELKYMDTN</sequence>
<dbReference type="SUPFAM" id="SSF56935">
    <property type="entry name" value="Porins"/>
    <property type="match status" value="1"/>
</dbReference>
<evidence type="ECO:0000313" key="2">
    <source>
        <dbReference type="EMBL" id="SNR16001.1"/>
    </source>
</evidence>
<proteinExistence type="predicted"/>
<evidence type="ECO:0000256" key="1">
    <source>
        <dbReference type="SAM" id="MobiDB-lite"/>
    </source>
</evidence>
<dbReference type="KEGG" id="tje:TJEJU_2316"/>
<gene>
    <name evidence="2" type="ORF">TJEJU_2316</name>
</gene>
<accession>A0A238U9Y7</accession>
<name>A0A238U9Y7_9FLAO</name>
<dbReference type="EMBL" id="LT899436">
    <property type="protein sequence ID" value="SNR16001.1"/>
    <property type="molecule type" value="Genomic_DNA"/>
</dbReference>
<dbReference type="Proteomes" id="UP000215214">
    <property type="component" value="Chromosome TJEJU"/>
</dbReference>
<dbReference type="AlphaFoldDB" id="A0A238U9Y7"/>